<name>A0A8C5YKV2_MARMA</name>
<proteinExistence type="inferred from homology"/>
<comment type="subcellular location">
    <subcellularLocation>
        <location evidence="1">Cell membrane</location>
        <topology evidence="1">Multi-pass membrane protein</topology>
    </subcellularLocation>
</comment>
<dbReference type="PROSITE" id="PS00237">
    <property type="entry name" value="G_PROTEIN_RECEP_F1_1"/>
    <property type="match status" value="1"/>
</dbReference>
<keyword evidence="9 10" id="KW-0675">Receptor</keyword>
<reference evidence="13" key="1">
    <citation type="submission" date="2025-08" db="UniProtKB">
        <authorList>
            <consortium name="Ensembl"/>
        </authorList>
    </citation>
    <scope>IDENTIFICATION</scope>
</reference>
<keyword evidence="2" id="KW-1003">Cell membrane</keyword>
<evidence type="ECO:0000256" key="6">
    <source>
        <dbReference type="ARBA" id="ARBA00022989"/>
    </source>
</evidence>
<evidence type="ECO:0000313" key="14">
    <source>
        <dbReference type="Proteomes" id="UP000694407"/>
    </source>
</evidence>
<dbReference type="Ensembl" id="ENSMMMT00000000411.1">
    <property type="protein sequence ID" value="ENSMMMP00000000376.1"/>
    <property type="gene ID" value="ENSMMMG00000000374.1"/>
</dbReference>
<keyword evidence="10" id="KW-0807">Transducer</keyword>
<feature type="transmembrane region" description="Helical" evidence="11">
    <location>
        <begin position="166"/>
        <end position="193"/>
    </location>
</feature>
<keyword evidence="6 11" id="KW-1133">Transmembrane helix</keyword>
<evidence type="ECO:0000256" key="9">
    <source>
        <dbReference type="ARBA" id="ARBA00023170"/>
    </source>
</evidence>
<feature type="domain" description="G-protein coupled receptors family 1 profile" evidence="12">
    <location>
        <begin position="39"/>
        <end position="291"/>
    </location>
</feature>
<comment type="similarity">
    <text evidence="10">Belongs to the G-protein coupled receptor 1 family.</text>
</comment>
<dbReference type="InterPro" id="IPR000276">
    <property type="entry name" value="GPCR_Rhodpsn"/>
</dbReference>
<evidence type="ECO:0000256" key="3">
    <source>
        <dbReference type="ARBA" id="ARBA00022606"/>
    </source>
</evidence>
<evidence type="ECO:0000256" key="7">
    <source>
        <dbReference type="ARBA" id="ARBA00023040"/>
    </source>
</evidence>
<feature type="transmembrane region" description="Helical" evidence="11">
    <location>
        <begin position="96"/>
        <end position="118"/>
    </location>
</feature>
<evidence type="ECO:0000256" key="8">
    <source>
        <dbReference type="ARBA" id="ARBA00023136"/>
    </source>
</evidence>
<feature type="transmembrane region" description="Helical" evidence="11">
    <location>
        <begin position="23"/>
        <end position="47"/>
    </location>
</feature>
<dbReference type="GO" id="GO:0004930">
    <property type="term" value="F:G protein-coupled receptor activity"/>
    <property type="evidence" value="ECO:0007669"/>
    <property type="project" value="UniProtKB-KW"/>
</dbReference>
<dbReference type="InterPro" id="IPR050516">
    <property type="entry name" value="Olfactory_GPCR"/>
</dbReference>
<gene>
    <name evidence="13" type="primary">LOC107134878</name>
</gene>
<dbReference type="GO" id="GO:0007608">
    <property type="term" value="P:sensory perception of smell"/>
    <property type="evidence" value="ECO:0007669"/>
    <property type="project" value="UniProtKB-KW"/>
</dbReference>
<protein>
    <submittedName>
        <fullName evidence="13">Olfactory receptor 14J1-like</fullName>
    </submittedName>
</protein>
<dbReference type="PANTHER" id="PTHR26452">
    <property type="entry name" value="OLFACTORY RECEPTOR"/>
    <property type="match status" value="1"/>
</dbReference>
<evidence type="ECO:0000256" key="4">
    <source>
        <dbReference type="ARBA" id="ARBA00022692"/>
    </source>
</evidence>
<evidence type="ECO:0000256" key="11">
    <source>
        <dbReference type="SAM" id="Phobius"/>
    </source>
</evidence>
<evidence type="ECO:0000256" key="2">
    <source>
        <dbReference type="ARBA" id="ARBA00022475"/>
    </source>
</evidence>
<reference evidence="13" key="2">
    <citation type="submission" date="2025-09" db="UniProtKB">
        <authorList>
            <consortium name="Ensembl"/>
        </authorList>
    </citation>
    <scope>IDENTIFICATION</scope>
</reference>
<dbReference type="Proteomes" id="UP000694407">
    <property type="component" value="Unplaced"/>
</dbReference>
<dbReference type="Pfam" id="PF00001">
    <property type="entry name" value="7tm_1"/>
    <property type="match status" value="1"/>
</dbReference>
<dbReference type="AlphaFoldDB" id="A0A8C5YKV2"/>
<dbReference type="GO" id="GO:0005886">
    <property type="term" value="C:plasma membrane"/>
    <property type="evidence" value="ECO:0007669"/>
    <property type="project" value="UniProtKB-SubCell"/>
</dbReference>
<dbReference type="Gene3D" id="1.20.1070.10">
    <property type="entry name" value="Rhodopsin 7-helix transmembrane proteins"/>
    <property type="match status" value="1"/>
</dbReference>
<keyword evidence="3" id="KW-0716">Sensory transduction</keyword>
<evidence type="ECO:0000256" key="5">
    <source>
        <dbReference type="ARBA" id="ARBA00022725"/>
    </source>
</evidence>
<dbReference type="InterPro" id="IPR017452">
    <property type="entry name" value="GPCR_Rhodpsn_7TM"/>
</dbReference>
<evidence type="ECO:0000256" key="1">
    <source>
        <dbReference type="ARBA" id="ARBA00004651"/>
    </source>
</evidence>
<dbReference type="PROSITE" id="PS50262">
    <property type="entry name" value="G_PROTEIN_RECEP_F1_2"/>
    <property type="match status" value="1"/>
</dbReference>
<dbReference type="SUPFAM" id="SSF81321">
    <property type="entry name" value="Family A G protein-coupled receptor-like"/>
    <property type="match status" value="1"/>
</dbReference>
<feature type="transmembrane region" description="Helical" evidence="11">
    <location>
        <begin position="139"/>
        <end position="160"/>
    </location>
</feature>
<evidence type="ECO:0000313" key="13">
    <source>
        <dbReference type="Ensembl" id="ENSMMMP00000000376.1"/>
    </source>
</evidence>
<keyword evidence="5" id="KW-0552">Olfaction</keyword>
<organism evidence="13 14">
    <name type="scientific">Marmota marmota marmota</name>
    <name type="common">Alpine marmot</name>
    <dbReference type="NCBI Taxonomy" id="9994"/>
    <lineage>
        <taxon>Eukaryota</taxon>
        <taxon>Metazoa</taxon>
        <taxon>Chordata</taxon>
        <taxon>Craniata</taxon>
        <taxon>Vertebrata</taxon>
        <taxon>Euteleostomi</taxon>
        <taxon>Mammalia</taxon>
        <taxon>Eutheria</taxon>
        <taxon>Euarchontoglires</taxon>
        <taxon>Glires</taxon>
        <taxon>Rodentia</taxon>
        <taxon>Sciuromorpha</taxon>
        <taxon>Sciuridae</taxon>
        <taxon>Xerinae</taxon>
        <taxon>Marmotini</taxon>
        <taxon>Marmota</taxon>
    </lineage>
</organism>
<feature type="transmembrane region" description="Helical" evidence="11">
    <location>
        <begin position="240"/>
        <end position="260"/>
    </location>
</feature>
<keyword evidence="14" id="KW-1185">Reference proteome</keyword>
<keyword evidence="4 10" id="KW-0812">Transmembrane</keyword>
<dbReference type="GeneTree" id="ENSGT01050000244828"/>
<accession>A0A8C5YKV2</accession>
<dbReference type="FunFam" id="1.20.1070.10:FF:000410">
    <property type="entry name" value="Olfactory receptor 1348"/>
    <property type="match status" value="1"/>
</dbReference>
<dbReference type="PRINTS" id="PR00237">
    <property type="entry name" value="GPCRRHODOPSN"/>
</dbReference>
<keyword evidence="7 10" id="KW-0297">G-protein coupled receptor</keyword>
<feature type="transmembrane region" description="Helical" evidence="11">
    <location>
        <begin position="205"/>
        <end position="228"/>
    </location>
</feature>
<evidence type="ECO:0000259" key="12">
    <source>
        <dbReference type="PROSITE" id="PS50262"/>
    </source>
</evidence>
<keyword evidence="8 11" id="KW-0472">Membrane</keyword>
<feature type="transmembrane region" description="Helical" evidence="11">
    <location>
        <begin position="59"/>
        <end position="76"/>
    </location>
</feature>
<sequence>MVNLTSKSGFLLMGFSDDHKLQVLHALLFLVIYLLALTGNLLIITIITLDHCLHSPMYYFLKHLSLLDLCFISVTVPQSIANSLMDNGYISLGQCILQVFFFIAMASSEVAILTEMSYDRYVAICQPLQYETIMNPRACRCAVIAVWMAGGLSALMHTTVNFSIPLLAAFTTSTAFICLISIVHSCIRIFLMVLRIPSAEGRTKVFSTCLPPLFVVTFFLSAAGYEFLRPPSDSPSAVDLMFSIFCTVIPPTLNPVIYSLRNKAMKAALKKVLSKDEFSQRKMYFKAMFKL</sequence>
<evidence type="ECO:0000256" key="10">
    <source>
        <dbReference type="RuleBase" id="RU000688"/>
    </source>
</evidence>